<evidence type="ECO:0000259" key="6">
    <source>
        <dbReference type="PROSITE" id="PS51294"/>
    </source>
</evidence>
<protein>
    <recommendedName>
        <fullName evidence="6">HTH myb-type domain-containing protein</fullName>
    </recommendedName>
</protein>
<feature type="compositionally biased region" description="Polar residues" evidence="5">
    <location>
        <begin position="69"/>
        <end position="80"/>
    </location>
</feature>
<feature type="domain" description="HTH myb-type" evidence="6">
    <location>
        <begin position="91"/>
        <end position="151"/>
    </location>
</feature>
<sequence length="405" mass="45496">MSTKSATTLAEDFNFETMAEDSDVNEKGMSVGNEEQREKTSPDSSHYISSIDLNEEANSNIVGCEKSSEGNSDNNSTSVEGNEKRVRQYNRSKLPRLKWTPELHLSFLHAIARLGGQERATPKLVLRLMNVRGLGIAHVKSHLQMYRSKKLDESGQVLGQAHSGIKGKGYFSGRMDQMCSPLQQYFSCQNDAIVVASNNKTLLHNPFVQAPYENKSMSSRFQHWSYYQETLLKSQKNTSKFRAMLGTTRNDPIKPSSFLEEKRWPPRDFGSHNLKEKMVTAANAWGNTTSQPFNHQIHQLANSVAATYYMQHSNWHCRDSLINGKVESNGNNSSNIIKNVAPNGHRVFPYSSSSGMMNDHKMLDSKHWLPDLQLSLSLSVGKYKEKLQNKGASDVSTMLSLALDP</sequence>
<feature type="region of interest" description="Disordered" evidence="5">
    <location>
        <begin position="63"/>
        <end position="87"/>
    </location>
</feature>
<feature type="compositionally biased region" description="Basic and acidic residues" evidence="5">
    <location>
        <begin position="259"/>
        <end position="271"/>
    </location>
</feature>
<organism evidence="7 8">
    <name type="scientific">Cinchona calisaya</name>
    <dbReference type="NCBI Taxonomy" id="153742"/>
    <lineage>
        <taxon>Eukaryota</taxon>
        <taxon>Viridiplantae</taxon>
        <taxon>Streptophyta</taxon>
        <taxon>Embryophyta</taxon>
        <taxon>Tracheophyta</taxon>
        <taxon>Spermatophyta</taxon>
        <taxon>Magnoliopsida</taxon>
        <taxon>eudicotyledons</taxon>
        <taxon>Gunneridae</taxon>
        <taxon>Pentapetalae</taxon>
        <taxon>asterids</taxon>
        <taxon>lamiids</taxon>
        <taxon>Gentianales</taxon>
        <taxon>Rubiaceae</taxon>
        <taxon>Cinchonoideae</taxon>
        <taxon>Cinchoneae</taxon>
        <taxon>Cinchona</taxon>
    </lineage>
</organism>
<evidence type="ECO:0000256" key="1">
    <source>
        <dbReference type="ARBA" id="ARBA00004123"/>
    </source>
</evidence>
<dbReference type="InterPro" id="IPR006447">
    <property type="entry name" value="Myb_dom_plants"/>
</dbReference>
<feature type="region of interest" description="Disordered" evidence="5">
    <location>
        <begin position="1"/>
        <end position="49"/>
    </location>
</feature>
<gene>
    <name evidence="7" type="ORF">ACH5RR_018148</name>
</gene>
<dbReference type="InterPro" id="IPR001005">
    <property type="entry name" value="SANT/Myb"/>
</dbReference>
<dbReference type="InterPro" id="IPR017930">
    <property type="entry name" value="Myb_dom"/>
</dbReference>
<dbReference type="Pfam" id="PF00249">
    <property type="entry name" value="Myb_DNA-binding"/>
    <property type="match status" value="1"/>
</dbReference>
<dbReference type="PROSITE" id="PS51294">
    <property type="entry name" value="HTH_MYB"/>
    <property type="match status" value="1"/>
</dbReference>
<evidence type="ECO:0000256" key="5">
    <source>
        <dbReference type="SAM" id="MobiDB-lite"/>
    </source>
</evidence>
<comment type="subcellular location">
    <subcellularLocation>
        <location evidence="1">Nucleus</location>
    </subcellularLocation>
</comment>
<dbReference type="PANTHER" id="PTHR31314:SF128">
    <property type="entry name" value="OS11G0106100 PROTEIN"/>
    <property type="match status" value="1"/>
</dbReference>
<evidence type="ECO:0000256" key="3">
    <source>
        <dbReference type="ARBA" id="ARBA00023163"/>
    </source>
</evidence>
<dbReference type="AlphaFoldDB" id="A0ABD2ZL77"/>
<dbReference type="Proteomes" id="UP001630127">
    <property type="component" value="Unassembled WGS sequence"/>
</dbReference>
<dbReference type="InterPro" id="IPR046955">
    <property type="entry name" value="PHR1-like"/>
</dbReference>
<reference evidence="7 8" key="1">
    <citation type="submission" date="2024-11" db="EMBL/GenBank/DDBJ databases">
        <title>A near-complete genome assembly of Cinchona calisaya.</title>
        <authorList>
            <person name="Lian D.C."/>
            <person name="Zhao X.W."/>
            <person name="Wei L."/>
        </authorList>
    </citation>
    <scope>NUCLEOTIDE SEQUENCE [LARGE SCALE GENOMIC DNA]</scope>
    <source>
        <tissue evidence="7">Nenye</tissue>
    </source>
</reference>
<evidence type="ECO:0000313" key="7">
    <source>
        <dbReference type="EMBL" id="KAL3519999.1"/>
    </source>
</evidence>
<feature type="region of interest" description="Disordered" evidence="5">
    <location>
        <begin position="252"/>
        <end position="271"/>
    </location>
</feature>
<evidence type="ECO:0000313" key="8">
    <source>
        <dbReference type="Proteomes" id="UP001630127"/>
    </source>
</evidence>
<comment type="caution">
    <text evidence="7">The sequence shown here is derived from an EMBL/GenBank/DDBJ whole genome shotgun (WGS) entry which is preliminary data.</text>
</comment>
<dbReference type="PANTHER" id="PTHR31314">
    <property type="entry name" value="MYB FAMILY TRANSCRIPTION FACTOR PHL7-LIKE"/>
    <property type="match status" value="1"/>
</dbReference>
<keyword evidence="3" id="KW-0804">Transcription</keyword>
<dbReference type="NCBIfam" id="TIGR01557">
    <property type="entry name" value="myb_SHAQKYF"/>
    <property type="match status" value="1"/>
</dbReference>
<keyword evidence="8" id="KW-1185">Reference proteome</keyword>
<dbReference type="Gene3D" id="1.10.10.60">
    <property type="entry name" value="Homeodomain-like"/>
    <property type="match status" value="1"/>
</dbReference>
<name>A0ABD2ZL77_9GENT</name>
<accession>A0ABD2ZL77</accession>
<keyword evidence="4" id="KW-0539">Nucleus</keyword>
<dbReference type="GO" id="GO:0005634">
    <property type="term" value="C:nucleus"/>
    <property type="evidence" value="ECO:0007669"/>
    <property type="project" value="UniProtKB-SubCell"/>
</dbReference>
<dbReference type="InterPro" id="IPR009057">
    <property type="entry name" value="Homeodomain-like_sf"/>
</dbReference>
<dbReference type="SUPFAM" id="SSF46689">
    <property type="entry name" value="Homeodomain-like"/>
    <property type="match status" value="1"/>
</dbReference>
<evidence type="ECO:0000256" key="2">
    <source>
        <dbReference type="ARBA" id="ARBA00023015"/>
    </source>
</evidence>
<dbReference type="EMBL" id="JBJUIK010000008">
    <property type="protein sequence ID" value="KAL3519999.1"/>
    <property type="molecule type" value="Genomic_DNA"/>
</dbReference>
<proteinExistence type="predicted"/>
<keyword evidence="2" id="KW-0805">Transcription regulation</keyword>
<evidence type="ECO:0000256" key="4">
    <source>
        <dbReference type="ARBA" id="ARBA00023242"/>
    </source>
</evidence>